<evidence type="ECO:0000313" key="4">
    <source>
        <dbReference type="Proteomes" id="UP000722485"/>
    </source>
</evidence>
<name>A0A9P5H1V7_9HYPO</name>
<dbReference type="OrthoDB" id="5154006at2759"/>
<dbReference type="PROSITE" id="PS50090">
    <property type="entry name" value="MYB_LIKE"/>
    <property type="match status" value="1"/>
</dbReference>
<feature type="compositionally biased region" description="Polar residues" evidence="1">
    <location>
        <begin position="98"/>
        <end position="125"/>
    </location>
</feature>
<proteinExistence type="predicted"/>
<feature type="compositionally biased region" description="Basic and acidic residues" evidence="1">
    <location>
        <begin position="330"/>
        <end position="341"/>
    </location>
</feature>
<comment type="caution">
    <text evidence="3">The sequence shown here is derived from an EMBL/GenBank/DDBJ whole genome shotgun (WGS) entry which is preliminary data.</text>
</comment>
<feature type="compositionally biased region" description="Low complexity" evidence="1">
    <location>
        <begin position="142"/>
        <end position="156"/>
    </location>
</feature>
<feature type="region of interest" description="Disordered" evidence="1">
    <location>
        <begin position="243"/>
        <end position="387"/>
    </location>
</feature>
<feature type="region of interest" description="Disordered" evidence="1">
    <location>
        <begin position="1"/>
        <end position="75"/>
    </location>
</feature>
<dbReference type="AlphaFoldDB" id="A0A9P5H1V7"/>
<accession>A0A9P5H1V7</accession>
<dbReference type="Proteomes" id="UP000722485">
    <property type="component" value="Unassembled WGS sequence"/>
</dbReference>
<feature type="domain" description="Myb-like" evidence="2">
    <location>
        <begin position="211"/>
        <end position="253"/>
    </location>
</feature>
<evidence type="ECO:0000259" key="2">
    <source>
        <dbReference type="PROSITE" id="PS50090"/>
    </source>
</evidence>
<keyword evidence="4" id="KW-1185">Reference proteome</keyword>
<feature type="compositionally biased region" description="Low complexity" evidence="1">
    <location>
        <begin position="189"/>
        <end position="203"/>
    </location>
</feature>
<dbReference type="InterPro" id="IPR001005">
    <property type="entry name" value="SANT/Myb"/>
</dbReference>
<protein>
    <recommendedName>
        <fullName evidence="2">Myb-like domain-containing protein</fullName>
    </recommendedName>
</protein>
<feature type="compositionally biased region" description="Low complexity" evidence="1">
    <location>
        <begin position="356"/>
        <end position="379"/>
    </location>
</feature>
<feature type="compositionally biased region" description="Basic and acidic residues" evidence="1">
    <location>
        <begin position="34"/>
        <end position="52"/>
    </location>
</feature>
<feature type="region of interest" description="Disordered" evidence="1">
    <location>
        <begin position="92"/>
        <end position="212"/>
    </location>
</feature>
<feature type="compositionally biased region" description="Basic and acidic residues" evidence="1">
    <location>
        <begin position="243"/>
        <end position="256"/>
    </location>
</feature>
<evidence type="ECO:0000256" key="1">
    <source>
        <dbReference type="SAM" id="MobiDB-lite"/>
    </source>
</evidence>
<feature type="compositionally biased region" description="Polar residues" evidence="1">
    <location>
        <begin position="157"/>
        <end position="181"/>
    </location>
</feature>
<feature type="compositionally biased region" description="Basic residues" evidence="1">
    <location>
        <begin position="129"/>
        <end position="141"/>
    </location>
</feature>
<reference evidence="3" key="1">
    <citation type="submission" date="2020-03" db="EMBL/GenBank/DDBJ databases">
        <title>Draft Genome Sequence of Cylindrodendrum hubeiense.</title>
        <authorList>
            <person name="Buettner E."/>
            <person name="Kellner H."/>
        </authorList>
    </citation>
    <scope>NUCLEOTIDE SEQUENCE</scope>
    <source>
        <strain evidence="3">IHI 201604</strain>
    </source>
</reference>
<dbReference type="EMBL" id="JAANBB010000261">
    <property type="protein sequence ID" value="KAF7545291.1"/>
    <property type="molecule type" value="Genomic_DNA"/>
</dbReference>
<organism evidence="3 4">
    <name type="scientific">Cylindrodendrum hubeiense</name>
    <dbReference type="NCBI Taxonomy" id="595255"/>
    <lineage>
        <taxon>Eukaryota</taxon>
        <taxon>Fungi</taxon>
        <taxon>Dikarya</taxon>
        <taxon>Ascomycota</taxon>
        <taxon>Pezizomycotina</taxon>
        <taxon>Sordariomycetes</taxon>
        <taxon>Hypocreomycetidae</taxon>
        <taxon>Hypocreales</taxon>
        <taxon>Nectriaceae</taxon>
        <taxon>Cylindrodendrum</taxon>
    </lineage>
</organism>
<feature type="compositionally biased region" description="Polar residues" evidence="1">
    <location>
        <begin position="1"/>
        <end position="11"/>
    </location>
</feature>
<evidence type="ECO:0000313" key="3">
    <source>
        <dbReference type="EMBL" id="KAF7545291.1"/>
    </source>
</evidence>
<sequence>MSHNATAGNEDSSWDVWPNTSEAEESEQQQSSADESKEVESGSEDKSGHDDSSQSASNDNFPGDSDASSLGVCKKGNGHEKCLKDRCLKSKDHVHNHPSFSEPDSNQSSGDNWQTESSVDIQSETPMYKGKKFKKKAKKAKSTSSTGIASTTEASSNRASSNDNTSSLPESSTDNASTGSNFPAEDSSKASASNSNAVNSKQSTIPDDSGWSISEDFLLRGMKDGSQPATWADIGNALNRSKNEVKARWKVIKDQHQQPSTDDTVEPEPTSGSGRAGGEVSPAENDSNDDEDDTREKDKAVASSLTSRKEFEGKGNGARTSNTAKWHRGTRNDKNAAENRQAKAKATKTRWETCQSLSGEEASSESSTPESSSESSSLSQLGYGNSAKGDEMRYLQDHIYADLYPAAIHPEPDAYLGKRDCELLAAIDSKQKRSRWLEMQANFFNVTGRMVPLDAIRARCERAEEAERAKTRPTEGNLADRLEKVEQWVNRVSQEDVDDPES</sequence>
<gene>
    <name evidence="3" type="ORF">G7Z17_g9296</name>
</gene>